<dbReference type="EMBL" id="JAVFWL010000001">
    <property type="protein sequence ID" value="KAK6727060.1"/>
    <property type="molecule type" value="Genomic_DNA"/>
</dbReference>
<gene>
    <name evidence="1" type="primary">Necator_chrI.g1137</name>
    <name evidence="1" type="ORF">RB195_005013</name>
</gene>
<organism evidence="1 2">
    <name type="scientific">Necator americanus</name>
    <name type="common">Human hookworm</name>
    <dbReference type="NCBI Taxonomy" id="51031"/>
    <lineage>
        <taxon>Eukaryota</taxon>
        <taxon>Metazoa</taxon>
        <taxon>Ecdysozoa</taxon>
        <taxon>Nematoda</taxon>
        <taxon>Chromadorea</taxon>
        <taxon>Rhabditida</taxon>
        <taxon>Rhabditina</taxon>
        <taxon>Rhabditomorpha</taxon>
        <taxon>Strongyloidea</taxon>
        <taxon>Ancylostomatidae</taxon>
        <taxon>Bunostominae</taxon>
        <taxon>Necator</taxon>
    </lineage>
</organism>
<evidence type="ECO:0000313" key="1">
    <source>
        <dbReference type="EMBL" id="KAK6727060.1"/>
    </source>
</evidence>
<protein>
    <submittedName>
        <fullName evidence="1">Uncharacterized protein</fullName>
    </submittedName>
</protein>
<reference evidence="1 2" key="1">
    <citation type="submission" date="2023-08" db="EMBL/GenBank/DDBJ databases">
        <title>A Necator americanus chromosomal reference genome.</title>
        <authorList>
            <person name="Ilik V."/>
            <person name="Petrzelkova K.J."/>
            <person name="Pardy F."/>
            <person name="Fuh T."/>
            <person name="Niatou-Singa F.S."/>
            <person name="Gouil Q."/>
            <person name="Baker L."/>
            <person name="Ritchie M.E."/>
            <person name="Jex A.R."/>
            <person name="Gazzola D."/>
            <person name="Li H."/>
            <person name="Toshio Fujiwara R."/>
            <person name="Zhan B."/>
            <person name="Aroian R.V."/>
            <person name="Pafco B."/>
            <person name="Schwarz E.M."/>
        </authorList>
    </citation>
    <scope>NUCLEOTIDE SEQUENCE [LARGE SCALE GENOMIC DNA]</scope>
    <source>
        <strain evidence="1 2">Aroian</strain>
        <tissue evidence="1">Whole animal</tissue>
    </source>
</reference>
<accession>A0ABR1BMD4</accession>
<sequence length="116" mass="12898">MGILVERCYILHEKNPQVLNLSTLEIISKQFYGYTNLGMDSTEVWNRGKEDLMALYGSSDEDKGEPGYCIVLETVTVGGSVRGFSGSVCLEQLVPCVCHDNVMRDRIAAPNIPYPH</sequence>
<dbReference type="Proteomes" id="UP001303046">
    <property type="component" value="Unassembled WGS sequence"/>
</dbReference>
<evidence type="ECO:0000313" key="2">
    <source>
        <dbReference type="Proteomes" id="UP001303046"/>
    </source>
</evidence>
<proteinExistence type="predicted"/>
<keyword evidence="2" id="KW-1185">Reference proteome</keyword>
<name>A0ABR1BMD4_NECAM</name>
<comment type="caution">
    <text evidence="1">The sequence shown here is derived from an EMBL/GenBank/DDBJ whole genome shotgun (WGS) entry which is preliminary data.</text>
</comment>